<organism evidence="2 3">
    <name type="scientific">Cardiobacterium valvarum</name>
    <dbReference type="NCBI Taxonomy" id="194702"/>
    <lineage>
        <taxon>Bacteria</taxon>
        <taxon>Pseudomonadati</taxon>
        <taxon>Pseudomonadota</taxon>
        <taxon>Gammaproteobacteria</taxon>
        <taxon>Cardiobacteriales</taxon>
        <taxon>Cardiobacteriaceae</taxon>
        <taxon>Cardiobacterium</taxon>
    </lineage>
</organism>
<dbReference type="EMBL" id="UFUW01000001">
    <property type="protein sequence ID" value="SUX19954.1"/>
    <property type="molecule type" value="Genomic_DNA"/>
</dbReference>
<keyword evidence="3" id="KW-1185">Reference proteome</keyword>
<name>A0A381E1X9_9GAMM</name>
<dbReference type="AlphaFoldDB" id="A0A381E1X9"/>
<dbReference type="Proteomes" id="UP000254572">
    <property type="component" value="Unassembled WGS sequence"/>
</dbReference>
<evidence type="ECO:0000313" key="3">
    <source>
        <dbReference type="Proteomes" id="UP000254572"/>
    </source>
</evidence>
<evidence type="ECO:0000313" key="2">
    <source>
        <dbReference type="EMBL" id="SUX19954.1"/>
    </source>
</evidence>
<reference evidence="2 3" key="1">
    <citation type="submission" date="2018-06" db="EMBL/GenBank/DDBJ databases">
        <authorList>
            <consortium name="Pathogen Informatics"/>
            <person name="Doyle S."/>
        </authorList>
    </citation>
    <scope>NUCLEOTIDE SEQUENCE [LARGE SCALE GENOMIC DNA]</scope>
    <source>
        <strain evidence="2 3">NCTC13294</strain>
    </source>
</reference>
<evidence type="ECO:0000256" key="1">
    <source>
        <dbReference type="SAM" id="MobiDB-lite"/>
    </source>
</evidence>
<accession>A0A381E1X9</accession>
<protein>
    <submittedName>
        <fullName evidence="2">Uncharacterized protein</fullName>
    </submittedName>
</protein>
<sequence length="178" mass="18961">MAVAHEPSVYPAWRAPKSEHCTKKSLSPLAGEGGRRPEGGNTKPGFLPLAVAHEPSVYPAWRQSVSPVFIPFGGLPRAQRLSRLAAAHEPSIYPAWRLATSPAFIPLDGPATSPAFILLGALPSPNIARKNPFPRLRGKVAEGRKGGIQNQDFSLGGCPRTQGLSRLAAVRKPSVYSA</sequence>
<feature type="region of interest" description="Disordered" evidence="1">
    <location>
        <begin position="21"/>
        <end position="42"/>
    </location>
</feature>
<proteinExistence type="predicted"/>
<gene>
    <name evidence="2" type="ORF">NCTC13294_00637</name>
</gene>